<name>A0A1S4AZU8_TOBAC</name>
<accession>A0A1S4AZU8</accession>
<gene>
    <name evidence="2" type="primary">LOC107803108</name>
</gene>
<dbReference type="InterPro" id="IPR012337">
    <property type="entry name" value="RNaseH-like_sf"/>
</dbReference>
<dbReference type="KEGG" id="nta:107803108"/>
<evidence type="ECO:0000313" key="1">
    <source>
        <dbReference type="Proteomes" id="UP000790787"/>
    </source>
</evidence>
<reference evidence="2" key="2">
    <citation type="submission" date="2025-08" db="UniProtKB">
        <authorList>
            <consortium name="RefSeq"/>
        </authorList>
    </citation>
    <scope>IDENTIFICATION</scope>
    <source>
        <tissue evidence="2">Leaf</tissue>
    </source>
</reference>
<dbReference type="RefSeq" id="XP_016482212.2">
    <property type="nucleotide sequence ID" value="XM_016626726.2"/>
</dbReference>
<dbReference type="STRING" id="4097.A0A1S4AZU8"/>
<reference evidence="1" key="1">
    <citation type="journal article" date="2014" name="Nat. Commun.">
        <title>The tobacco genome sequence and its comparison with those of tomato and potato.</title>
        <authorList>
            <person name="Sierro N."/>
            <person name="Battey J.N."/>
            <person name="Ouadi S."/>
            <person name="Bakaher N."/>
            <person name="Bovet L."/>
            <person name="Willig A."/>
            <person name="Goepfert S."/>
            <person name="Peitsch M.C."/>
            <person name="Ivanov N.V."/>
        </authorList>
    </citation>
    <scope>NUCLEOTIDE SEQUENCE [LARGE SCALE GENOMIC DNA]</scope>
</reference>
<dbReference type="PaxDb" id="4097-A0A1S4AZU8"/>
<keyword evidence="1" id="KW-1185">Reference proteome</keyword>
<dbReference type="SUPFAM" id="SSF53098">
    <property type="entry name" value="Ribonuclease H-like"/>
    <property type="match status" value="1"/>
</dbReference>
<evidence type="ECO:0000313" key="2">
    <source>
        <dbReference type="RefSeq" id="XP_016482212.2"/>
    </source>
</evidence>
<dbReference type="RefSeq" id="XP_016482212.1">
    <property type="nucleotide sequence ID" value="XM_016626726.1"/>
</dbReference>
<sequence length="271" mass="31578">MALRYADRKGFVIEAFIGLVHVPDTNSSTLDERAKAPGYFRSCQMFEKKEQDIANAMILVEVAKQRLQEHDILIPNFDESYANSGRSRRKLVDHTTLHHYRVDVFYKIIDWQLQELNGCFNEVTRDLFHGVACLNPIYSFSSFYIRKIVRMTNLYPDDFDEFNLGVLENQLANYIVDVRDIDQRFSNLGGLGELSKKLVKTKKNITYPLVLCLVKLALLLPVATAIVERAFSVMKFIKNDLRNRMNDEFLDGRIVPYVEKKYFVLFLMRLL</sequence>
<dbReference type="PANTHER" id="PTHR11697:SF230">
    <property type="entry name" value="ZINC FINGER, MYM DOMAIN CONTAINING 1"/>
    <property type="match status" value="1"/>
</dbReference>
<organism evidence="1 2">
    <name type="scientific">Nicotiana tabacum</name>
    <name type="common">Common tobacco</name>
    <dbReference type="NCBI Taxonomy" id="4097"/>
    <lineage>
        <taxon>Eukaryota</taxon>
        <taxon>Viridiplantae</taxon>
        <taxon>Streptophyta</taxon>
        <taxon>Embryophyta</taxon>
        <taxon>Tracheophyta</taxon>
        <taxon>Spermatophyta</taxon>
        <taxon>Magnoliopsida</taxon>
        <taxon>eudicotyledons</taxon>
        <taxon>Gunneridae</taxon>
        <taxon>Pentapetalae</taxon>
        <taxon>asterids</taxon>
        <taxon>lamiids</taxon>
        <taxon>Solanales</taxon>
        <taxon>Solanaceae</taxon>
        <taxon>Nicotianoideae</taxon>
        <taxon>Nicotianeae</taxon>
        <taxon>Nicotiana</taxon>
    </lineage>
</organism>
<dbReference type="InterPro" id="IPR055298">
    <property type="entry name" value="AtLOH3-like"/>
</dbReference>
<dbReference type="AlphaFoldDB" id="A0A1S4AZU8"/>
<dbReference type="GeneID" id="107803108"/>
<dbReference type="PANTHER" id="PTHR11697">
    <property type="entry name" value="GENERAL TRANSCRIPTION FACTOR 2-RELATED ZINC FINGER PROTEIN"/>
    <property type="match status" value="1"/>
</dbReference>
<protein>
    <submittedName>
        <fullName evidence="2">Uncharacterized protein LOC107803108</fullName>
    </submittedName>
</protein>
<dbReference type="OrthoDB" id="6778351at2759"/>
<dbReference type="Proteomes" id="UP000790787">
    <property type="component" value="Chromosome 15"/>
</dbReference>
<proteinExistence type="predicted"/>